<keyword evidence="2 4" id="KW-0732">Signal</keyword>
<dbReference type="Gene3D" id="3.40.50.2300">
    <property type="match status" value="2"/>
</dbReference>
<evidence type="ECO:0000259" key="5">
    <source>
        <dbReference type="Pfam" id="PF13458"/>
    </source>
</evidence>
<feature type="domain" description="Leucine-binding protein" evidence="5">
    <location>
        <begin position="29"/>
        <end position="366"/>
    </location>
</feature>
<feature type="chain" id="PRO_5046709670" evidence="4">
    <location>
        <begin position="23"/>
        <end position="405"/>
    </location>
</feature>
<dbReference type="PANTHER" id="PTHR30483:SF6">
    <property type="entry name" value="PERIPLASMIC BINDING PROTEIN OF ABC TRANSPORTER FOR NATURAL AMINO ACIDS"/>
    <property type="match status" value="1"/>
</dbReference>
<feature type="signal peptide" evidence="4">
    <location>
        <begin position="1"/>
        <end position="22"/>
    </location>
</feature>
<sequence>MARIAILGPAGLLALVLGNAEADVSDNVVKIGVLNDQSGPYADGGGRGSVVATGMAVEDLGEVAPGVRIEVVAADHQNKPDIGAEIAKRWIDLEGVDAIVDVPTSSVTLAVSDIVRRQDKALLVSSGGSARLTGDACSPNTVHWTYDTWALAHGTGKAMVEAGGDSWFFITADYVFGHDLEAQTTEVVDASGGKVLGAVRHPLNTADFSSFLQAAKASGAKVVGLANAGADTSNAIKQAREFGLLTSGQRLVSLLSDITTVHGLGLEAAQGLRFVEPFYWDLNEGTRAFSARFTARFGGRPPNQYQAGVYAAVLHYLKAVRAAETDAGAAVVAKMKELPTDDPLFGKGVIRADGRKLHPMYLFEVKSPAESTGHWDYYKLVRTIPAEEAFRPLDRGGCPLVAKSG</sequence>
<evidence type="ECO:0000256" key="2">
    <source>
        <dbReference type="ARBA" id="ARBA00022729"/>
    </source>
</evidence>
<comment type="caution">
    <text evidence="6">The sequence shown here is derived from an EMBL/GenBank/DDBJ whole genome shotgun (WGS) entry which is preliminary data.</text>
</comment>
<evidence type="ECO:0000256" key="3">
    <source>
        <dbReference type="ARBA" id="ARBA00022970"/>
    </source>
</evidence>
<dbReference type="InterPro" id="IPR051010">
    <property type="entry name" value="BCAA_transport"/>
</dbReference>
<evidence type="ECO:0000313" key="7">
    <source>
        <dbReference type="Proteomes" id="UP001375743"/>
    </source>
</evidence>
<evidence type="ECO:0000313" key="6">
    <source>
        <dbReference type="EMBL" id="MEK0082776.1"/>
    </source>
</evidence>
<dbReference type="InterPro" id="IPR028081">
    <property type="entry name" value="Leu-bd"/>
</dbReference>
<dbReference type="CDD" id="cd06327">
    <property type="entry name" value="PBP1_SBP-like"/>
    <property type="match status" value="1"/>
</dbReference>
<dbReference type="EMBL" id="JBBLZC010000005">
    <property type="protein sequence ID" value="MEK0082776.1"/>
    <property type="molecule type" value="Genomic_DNA"/>
</dbReference>
<evidence type="ECO:0000256" key="4">
    <source>
        <dbReference type="SAM" id="SignalP"/>
    </source>
</evidence>
<dbReference type="Pfam" id="PF13458">
    <property type="entry name" value="Peripla_BP_6"/>
    <property type="match status" value="1"/>
</dbReference>
<protein>
    <submittedName>
        <fullName evidence="6">ABC transporter substrate-binding protein</fullName>
    </submittedName>
</protein>
<keyword evidence="7" id="KW-1185">Reference proteome</keyword>
<dbReference type="SUPFAM" id="SSF53822">
    <property type="entry name" value="Periplasmic binding protein-like I"/>
    <property type="match status" value="1"/>
</dbReference>
<reference evidence="6 7" key="1">
    <citation type="submission" date="2024-01" db="EMBL/GenBank/DDBJ databases">
        <title>Multi-omics insights into the function and evolution of sodium benzoate biodegradation pathways in Benzoatithermus flavus gen. nov., sp. nov. from hot spring.</title>
        <authorList>
            <person name="Hu C.-J."/>
            <person name="Li W.-J."/>
        </authorList>
    </citation>
    <scope>NUCLEOTIDE SEQUENCE [LARGE SCALE GENOMIC DNA]</scope>
    <source>
        <strain evidence="6 7">SYSU G07066</strain>
    </source>
</reference>
<dbReference type="InterPro" id="IPR028082">
    <property type="entry name" value="Peripla_BP_I"/>
</dbReference>
<proteinExistence type="inferred from homology"/>
<name>A0ABU8XNK8_9PROT</name>
<keyword evidence="3" id="KW-0813">Transport</keyword>
<organism evidence="6 7">
    <name type="scientific">Benzoatithermus flavus</name>
    <dbReference type="NCBI Taxonomy" id="3108223"/>
    <lineage>
        <taxon>Bacteria</taxon>
        <taxon>Pseudomonadati</taxon>
        <taxon>Pseudomonadota</taxon>
        <taxon>Alphaproteobacteria</taxon>
        <taxon>Geminicoccales</taxon>
        <taxon>Geminicoccaceae</taxon>
        <taxon>Benzoatithermus</taxon>
    </lineage>
</organism>
<dbReference type="RefSeq" id="WP_418158630.1">
    <property type="nucleotide sequence ID" value="NZ_JBBLZC010000005.1"/>
</dbReference>
<keyword evidence="3" id="KW-0029">Amino-acid transport</keyword>
<accession>A0ABU8XNK8</accession>
<gene>
    <name evidence="6" type="ORF">U1T56_06420</name>
</gene>
<dbReference type="PANTHER" id="PTHR30483">
    <property type="entry name" value="LEUCINE-SPECIFIC-BINDING PROTEIN"/>
    <property type="match status" value="1"/>
</dbReference>
<evidence type="ECO:0000256" key="1">
    <source>
        <dbReference type="ARBA" id="ARBA00010062"/>
    </source>
</evidence>
<dbReference type="Proteomes" id="UP001375743">
    <property type="component" value="Unassembled WGS sequence"/>
</dbReference>
<comment type="similarity">
    <text evidence="1">Belongs to the leucine-binding protein family.</text>
</comment>